<dbReference type="NCBIfam" id="TIGR00665">
    <property type="entry name" value="DnaB"/>
    <property type="match status" value="1"/>
</dbReference>
<evidence type="ECO:0000256" key="5">
    <source>
        <dbReference type="ARBA" id="ARBA00022801"/>
    </source>
</evidence>
<dbReference type="RefSeq" id="WP_054671227.1">
    <property type="nucleotide sequence ID" value="NZ_BMOF01000012.1"/>
</dbReference>
<dbReference type="GO" id="GO:0043139">
    <property type="term" value="F:5'-3' DNA helicase activity"/>
    <property type="evidence" value="ECO:0007669"/>
    <property type="project" value="UniProtKB-EC"/>
</dbReference>
<evidence type="ECO:0000256" key="6">
    <source>
        <dbReference type="ARBA" id="ARBA00022806"/>
    </source>
</evidence>
<dbReference type="InterPro" id="IPR007693">
    <property type="entry name" value="DNA_helicase_DnaB-like_N"/>
</dbReference>
<keyword evidence="4 12" id="KW-0547">Nucleotide-binding</keyword>
<comment type="function">
    <text evidence="12">The main replicative DNA helicase, it participates in initiation and elongation during chromosome replication. Travels ahead of the DNA replisome, separating dsDNA into templates for DNA synthesis. A processive ATP-dependent 5'-3' DNA helicase it has DNA-dependent ATPase activity.</text>
</comment>
<evidence type="ECO:0000256" key="12">
    <source>
        <dbReference type="RuleBase" id="RU362085"/>
    </source>
</evidence>
<dbReference type="InterPro" id="IPR016136">
    <property type="entry name" value="DNA_helicase_N/primase_C"/>
</dbReference>
<dbReference type="Proteomes" id="UP000637720">
    <property type="component" value="Unassembled WGS sequence"/>
</dbReference>
<comment type="similarity">
    <text evidence="1 12">Belongs to the helicase family. DnaB subfamily.</text>
</comment>
<dbReference type="InterPro" id="IPR036185">
    <property type="entry name" value="DNA_heli_DnaB-like_N_sf"/>
</dbReference>
<dbReference type="SUPFAM" id="SSF52540">
    <property type="entry name" value="P-loop containing nucleoside triphosphate hydrolases"/>
    <property type="match status" value="1"/>
</dbReference>
<dbReference type="GO" id="GO:0006269">
    <property type="term" value="P:DNA replication, synthesis of primer"/>
    <property type="evidence" value="ECO:0007669"/>
    <property type="project" value="UniProtKB-UniRule"/>
</dbReference>
<evidence type="ECO:0000313" key="14">
    <source>
        <dbReference type="EMBL" id="GGJ97169.1"/>
    </source>
</evidence>
<dbReference type="Pfam" id="PF00772">
    <property type="entry name" value="DnaB"/>
    <property type="match status" value="1"/>
</dbReference>
<accession>A0A8J3FDQ9</accession>
<evidence type="ECO:0000256" key="4">
    <source>
        <dbReference type="ARBA" id="ARBA00022741"/>
    </source>
</evidence>
<dbReference type="FunFam" id="3.40.50.300:FF:000076">
    <property type="entry name" value="Replicative DNA helicase"/>
    <property type="match status" value="1"/>
</dbReference>
<evidence type="ECO:0000256" key="3">
    <source>
        <dbReference type="ARBA" id="ARBA00022705"/>
    </source>
</evidence>
<keyword evidence="8 12" id="KW-0238">DNA-binding</keyword>
<dbReference type="NCBIfam" id="NF004384">
    <property type="entry name" value="PRK05748.1"/>
    <property type="match status" value="1"/>
</dbReference>
<dbReference type="GO" id="GO:0003677">
    <property type="term" value="F:DNA binding"/>
    <property type="evidence" value="ECO:0007669"/>
    <property type="project" value="UniProtKB-UniRule"/>
</dbReference>
<dbReference type="GO" id="GO:0005829">
    <property type="term" value="C:cytosol"/>
    <property type="evidence" value="ECO:0007669"/>
    <property type="project" value="TreeGrafter"/>
</dbReference>
<keyword evidence="15" id="KW-1185">Reference proteome</keyword>
<dbReference type="InterPro" id="IPR007692">
    <property type="entry name" value="DNA_helicase_DnaB"/>
</dbReference>
<dbReference type="GO" id="GO:0005524">
    <property type="term" value="F:ATP binding"/>
    <property type="evidence" value="ECO:0007669"/>
    <property type="project" value="UniProtKB-UniRule"/>
</dbReference>
<feature type="domain" description="SF4 helicase" evidence="13">
    <location>
        <begin position="179"/>
        <end position="444"/>
    </location>
</feature>
<keyword evidence="5 12" id="KW-0378">Hydrolase</keyword>
<dbReference type="EC" id="5.6.2.3" evidence="11 12"/>
<dbReference type="SUPFAM" id="SSF48024">
    <property type="entry name" value="N-terminal domain of DnaB helicase"/>
    <property type="match status" value="1"/>
</dbReference>
<reference evidence="14" key="2">
    <citation type="submission" date="2020-09" db="EMBL/GenBank/DDBJ databases">
        <authorList>
            <person name="Sun Q."/>
            <person name="Ohkuma M."/>
        </authorList>
    </citation>
    <scope>NUCLEOTIDE SEQUENCE</scope>
    <source>
        <strain evidence="14">JCM 14719</strain>
    </source>
</reference>
<comment type="caution">
    <text evidence="14">The sequence shown here is derived from an EMBL/GenBank/DDBJ whole genome shotgun (WGS) entry which is preliminary data.</text>
</comment>
<protein>
    <recommendedName>
        <fullName evidence="11 12">Replicative DNA helicase</fullName>
        <ecNumber evidence="11 12">5.6.2.3</ecNumber>
    </recommendedName>
</protein>
<dbReference type="Gene3D" id="1.10.860.10">
    <property type="entry name" value="DNAb Helicase, Chain A"/>
    <property type="match status" value="1"/>
</dbReference>
<name>A0A8J3FDQ9_9BACI</name>
<evidence type="ECO:0000256" key="8">
    <source>
        <dbReference type="ARBA" id="ARBA00023125"/>
    </source>
</evidence>
<evidence type="ECO:0000256" key="7">
    <source>
        <dbReference type="ARBA" id="ARBA00022840"/>
    </source>
</evidence>
<evidence type="ECO:0000256" key="10">
    <source>
        <dbReference type="ARBA" id="ARBA00048954"/>
    </source>
</evidence>
<dbReference type="InterPro" id="IPR027417">
    <property type="entry name" value="P-loop_NTPase"/>
</dbReference>
<keyword evidence="7 12" id="KW-0067">ATP-binding</keyword>
<evidence type="ECO:0000313" key="15">
    <source>
        <dbReference type="Proteomes" id="UP000637720"/>
    </source>
</evidence>
<keyword evidence="9" id="KW-0413">Isomerase</keyword>
<keyword evidence="3 12" id="KW-0235">DNA replication</keyword>
<dbReference type="GO" id="GO:0042802">
    <property type="term" value="F:identical protein binding"/>
    <property type="evidence" value="ECO:0007669"/>
    <property type="project" value="UniProtKB-ARBA"/>
</dbReference>
<evidence type="ECO:0000256" key="1">
    <source>
        <dbReference type="ARBA" id="ARBA00008428"/>
    </source>
</evidence>
<keyword evidence="6 12" id="KW-0347">Helicase</keyword>
<gene>
    <name evidence="14" type="primary">dnaC</name>
    <name evidence="14" type="ORF">GCM10007043_08770</name>
</gene>
<evidence type="ECO:0000256" key="2">
    <source>
        <dbReference type="ARBA" id="ARBA00022515"/>
    </source>
</evidence>
<dbReference type="Gene3D" id="3.40.50.300">
    <property type="entry name" value="P-loop containing nucleotide triphosphate hydrolases"/>
    <property type="match status" value="1"/>
</dbReference>
<keyword evidence="2 12" id="KW-0639">Primosome</keyword>
<dbReference type="AlphaFoldDB" id="A0A8J3FDQ9"/>
<organism evidence="14 15">
    <name type="scientific">Calditerricola satsumensis</name>
    <dbReference type="NCBI Taxonomy" id="373054"/>
    <lineage>
        <taxon>Bacteria</taxon>
        <taxon>Bacillati</taxon>
        <taxon>Bacillota</taxon>
        <taxon>Bacilli</taxon>
        <taxon>Bacillales</taxon>
        <taxon>Bacillaceae</taxon>
        <taxon>Calditerricola</taxon>
    </lineage>
</organism>
<dbReference type="PANTHER" id="PTHR30153:SF2">
    <property type="entry name" value="REPLICATIVE DNA HELICASE"/>
    <property type="match status" value="1"/>
</dbReference>
<comment type="catalytic activity">
    <reaction evidence="10 12">
        <text>ATP + H2O = ADP + phosphate + H(+)</text>
        <dbReference type="Rhea" id="RHEA:13065"/>
        <dbReference type="ChEBI" id="CHEBI:15377"/>
        <dbReference type="ChEBI" id="CHEBI:15378"/>
        <dbReference type="ChEBI" id="CHEBI:30616"/>
        <dbReference type="ChEBI" id="CHEBI:43474"/>
        <dbReference type="ChEBI" id="CHEBI:456216"/>
        <dbReference type="EC" id="5.6.2.3"/>
    </reaction>
</comment>
<sequence>MSELFLDRMPPHNIEAEQAVLGAVFLEKEALITAMEIVRPEDFYRPAHQRIFQCMIDLLERGEPIDLVTVTAELQSRKWLEEVGGVSYLTDLANAVPTAANVEYYARIVEEKALLRRLIRVATQIASTGYGETEDVGEILSQAERNILEISQRRSRGHFVSIKDVLLETYEKIEFLATHRGEVTGVATGYPDLDRMTSGFQPSDLIIVAARPSVGKTAFALNIAQNVGIRGETVAIFSLEMSAQQLVTRMLCAEGNLEAHKLRTGYLEEDDWERLTMAISTLAKAPIFIDDTPNITVTEIRSKLRRLKAERGLSLVVIDYLQLIQGHCRYAENRQQEISEISRSLKGIARELHVPVIALSQLSRAVEQRQDKRPILSDIRESGSIEQDADIVAFLYRDDYYDPETDRKNIVEVIIAKQRNGPTGKVELVFLKEYNKFVSLDRRHAVDEAS</sequence>
<proteinExistence type="inferred from homology"/>
<dbReference type="FunFam" id="1.10.860.10:FF:000001">
    <property type="entry name" value="Replicative DNA helicase"/>
    <property type="match status" value="1"/>
</dbReference>
<dbReference type="PROSITE" id="PS51199">
    <property type="entry name" value="SF4_HELICASE"/>
    <property type="match status" value="1"/>
</dbReference>
<dbReference type="GO" id="GO:1990077">
    <property type="term" value="C:primosome complex"/>
    <property type="evidence" value="ECO:0007669"/>
    <property type="project" value="UniProtKB-UniRule"/>
</dbReference>
<dbReference type="GO" id="GO:0016787">
    <property type="term" value="F:hydrolase activity"/>
    <property type="evidence" value="ECO:0007669"/>
    <property type="project" value="UniProtKB-KW"/>
</dbReference>
<evidence type="ECO:0000256" key="9">
    <source>
        <dbReference type="ARBA" id="ARBA00023235"/>
    </source>
</evidence>
<reference evidence="14" key="1">
    <citation type="journal article" date="2014" name="Int. J. Syst. Evol. Microbiol.">
        <title>Complete genome sequence of Corynebacterium casei LMG S-19264T (=DSM 44701T), isolated from a smear-ripened cheese.</title>
        <authorList>
            <consortium name="US DOE Joint Genome Institute (JGI-PGF)"/>
            <person name="Walter F."/>
            <person name="Albersmeier A."/>
            <person name="Kalinowski J."/>
            <person name="Ruckert C."/>
        </authorList>
    </citation>
    <scope>NUCLEOTIDE SEQUENCE</scope>
    <source>
        <strain evidence="14">JCM 14719</strain>
    </source>
</reference>
<dbReference type="Pfam" id="PF03796">
    <property type="entry name" value="DnaB_C"/>
    <property type="match status" value="1"/>
</dbReference>
<dbReference type="EMBL" id="BMOF01000012">
    <property type="protein sequence ID" value="GGJ97169.1"/>
    <property type="molecule type" value="Genomic_DNA"/>
</dbReference>
<dbReference type="PANTHER" id="PTHR30153">
    <property type="entry name" value="REPLICATIVE DNA HELICASE DNAB"/>
    <property type="match status" value="1"/>
</dbReference>
<evidence type="ECO:0000256" key="11">
    <source>
        <dbReference type="NCBIfam" id="TIGR00665"/>
    </source>
</evidence>
<dbReference type="InterPro" id="IPR007694">
    <property type="entry name" value="DNA_helicase_DnaB-like_C"/>
</dbReference>
<dbReference type="CDD" id="cd00984">
    <property type="entry name" value="DnaB_C"/>
    <property type="match status" value="1"/>
</dbReference>
<evidence type="ECO:0000259" key="13">
    <source>
        <dbReference type="PROSITE" id="PS51199"/>
    </source>
</evidence>